<feature type="compositionally biased region" description="Polar residues" evidence="1">
    <location>
        <begin position="1"/>
        <end position="13"/>
    </location>
</feature>
<feature type="compositionally biased region" description="Basic and acidic residues" evidence="1">
    <location>
        <begin position="14"/>
        <end position="26"/>
    </location>
</feature>
<dbReference type="OrthoDB" id="6626419at2759"/>
<dbReference type="Proteomes" id="UP000299102">
    <property type="component" value="Unassembled WGS sequence"/>
</dbReference>
<feature type="region of interest" description="Disordered" evidence="1">
    <location>
        <begin position="1"/>
        <end position="62"/>
    </location>
</feature>
<comment type="caution">
    <text evidence="2">The sequence shown here is derived from an EMBL/GenBank/DDBJ whole genome shotgun (WGS) entry which is preliminary data.</text>
</comment>
<keyword evidence="2" id="KW-0695">RNA-directed DNA polymerase</keyword>
<gene>
    <name evidence="2" type="ORF">EVAR_78878_1</name>
</gene>
<reference evidence="2 3" key="1">
    <citation type="journal article" date="2019" name="Commun. Biol.">
        <title>The bagworm genome reveals a unique fibroin gene that provides high tensile strength.</title>
        <authorList>
            <person name="Kono N."/>
            <person name="Nakamura H."/>
            <person name="Ohtoshi R."/>
            <person name="Tomita M."/>
            <person name="Numata K."/>
            <person name="Arakawa K."/>
        </authorList>
    </citation>
    <scope>NUCLEOTIDE SEQUENCE [LARGE SCALE GENOMIC DNA]</scope>
</reference>
<dbReference type="STRING" id="151549.A0A4C1U2G0"/>
<sequence>MSNHCPTTSFDSQAKTRESRQGETKPTKTATDQNCHKRDTGFLGRNRISDGGGSRSPELSLTARNTTATSHRYFVECGILPFKPPHLRAHTSHIKTVVGSCEREVSASSDRQKFPPDILELIEQKTQLCAARALILPQNKDPERELFNAKRDNTLALDDAEVEECLADSVETQCSLTSPPHDIAHISRIEEEVLQKTSLQPKDHLTPVSLSEVQTLVKSLSTRKAPGLDGISNKAIKCFSQPLLSLLVVIFNACLINNNFIPAVKEVEVIGIHKPGKLRDLPASYRPISVLSDLAKLFERVLKTRPSDHLLGKGLIIDE</sequence>
<keyword evidence="3" id="KW-1185">Reference proteome</keyword>
<dbReference type="PANTHER" id="PTHR19446">
    <property type="entry name" value="REVERSE TRANSCRIPTASES"/>
    <property type="match status" value="1"/>
</dbReference>
<dbReference type="GO" id="GO:0003964">
    <property type="term" value="F:RNA-directed DNA polymerase activity"/>
    <property type="evidence" value="ECO:0007669"/>
    <property type="project" value="UniProtKB-KW"/>
</dbReference>
<organism evidence="2 3">
    <name type="scientific">Eumeta variegata</name>
    <name type="common">Bagworm moth</name>
    <name type="synonym">Eumeta japonica</name>
    <dbReference type="NCBI Taxonomy" id="151549"/>
    <lineage>
        <taxon>Eukaryota</taxon>
        <taxon>Metazoa</taxon>
        <taxon>Ecdysozoa</taxon>
        <taxon>Arthropoda</taxon>
        <taxon>Hexapoda</taxon>
        <taxon>Insecta</taxon>
        <taxon>Pterygota</taxon>
        <taxon>Neoptera</taxon>
        <taxon>Endopterygota</taxon>
        <taxon>Lepidoptera</taxon>
        <taxon>Glossata</taxon>
        <taxon>Ditrysia</taxon>
        <taxon>Tineoidea</taxon>
        <taxon>Psychidae</taxon>
        <taxon>Oiketicinae</taxon>
        <taxon>Eumeta</taxon>
    </lineage>
</organism>
<dbReference type="EMBL" id="BGZK01000119">
    <property type="protein sequence ID" value="GBP20501.1"/>
    <property type="molecule type" value="Genomic_DNA"/>
</dbReference>
<name>A0A4C1U2G0_EUMVA</name>
<protein>
    <submittedName>
        <fullName evidence="2">Probable RNA-directed DNA polymerase from transposon X-element</fullName>
    </submittedName>
</protein>
<proteinExistence type="predicted"/>
<evidence type="ECO:0000313" key="3">
    <source>
        <dbReference type="Proteomes" id="UP000299102"/>
    </source>
</evidence>
<evidence type="ECO:0000256" key="1">
    <source>
        <dbReference type="SAM" id="MobiDB-lite"/>
    </source>
</evidence>
<keyword evidence="2" id="KW-0548">Nucleotidyltransferase</keyword>
<accession>A0A4C1U2G0</accession>
<evidence type="ECO:0000313" key="2">
    <source>
        <dbReference type="EMBL" id="GBP20501.1"/>
    </source>
</evidence>
<keyword evidence="2" id="KW-0808">Transferase</keyword>
<dbReference type="AlphaFoldDB" id="A0A4C1U2G0"/>